<keyword evidence="2" id="KW-0472">Membrane</keyword>
<keyword evidence="2" id="KW-1133">Transmembrane helix</keyword>
<dbReference type="InterPro" id="IPR050275">
    <property type="entry name" value="PGM_Phosphatase"/>
</dbReference>
<dbReference type="SMART" id="SM00855">
    <property type="entry name" value="PGAM"/>
    <property type="match status" value="1"/>
</dbReference>
<evidence type="ECO:0000256" key="1">
    <source>
        <dbReference type="SAM" id="MobiDB-lite"/>
    </source>
</evidence>
<dbReference type="RefSeq" id="XP_033528302.1">
    <property type="nucleotide sequence ID" value="XM_033666420.1"/>
</dbReference>
<sequence length="591" mass="64207">MPPTLVLIRHAQAEHNVASDWSIRDAPLTELGKQQSVELQESLKQSKIGNEVELIVVSAQRRTLQTASIGLDWLIKKGIKVIPDAGWQENCDKPCDTGSPIPVIAAEFPQFDFRSVDPKFPDKTTDVANNPYAFTQKAILARGQTCLKALYDRPEKVIAVVSHSGFLRTAVCNRMFFNADWRVFDFDQSEMDKSKADHEAKFVLREWEETEKNGGGMGRSDVGVFGVVDGDFPPEVEDAIKDQQAKTDGQVQELDEATMLSIEPGEPYPPFALLQPPTVFSMRRNSLFRAAHAALLSAILLLLLGSANATCFYPNGDTADSEHFPCDSSASGGTTCCAVGFECLSNGLCNDYRYPNWERLLRGACTDTGFGGACSNVCVDLWPQGDEAVWYCNGGNYCCGVDDTCCTDASVEKHDLGEPDVVAVAGSSTKIASASSTSAVSTSTAVTNAKTPSSSGTNNTLQIAIGVAVALGIVLLVLLFSGCWYIRRKRSSPPQQRISIFVIVTDFRDFVRRKTSPRQRMGYEGPNVVHEAPASQSQGYKFDEKLGGWTNASEGSNGNLYEAAGERGIEMPAQGDPLEMDSVNGGRRRAE</sequence>
<evidence type="ECO:0000256" key="2">
    <source>
        <dbReference type="SAM" id="Phobius"/>
    </source>
</evidence>
<reference evidence="3" key="1">
    <citation type="journal article" date="2020" name="Stud. Mycol.">
        <title>101 Dothideomycetes genomes: a test case for predicting lifestyles and emergence of pathogens.</title>
        <authorList>
            <person name="Haridas S."/>
            <person name="Albert R."/>
            <person name="Binder M."/>
            <person name="Bloem J."/>
            <person name="Labutti K."/>
            <person name="Salamov A."/>
            <person name="Andreopoulos B."/>
            <person name="Baker S."/>
            <person name="Barry K."/>
            <person name="Bills G."/>
            <person name="Bluhm B."/>
            <person name="Cannon C."/>
            <person name="Castanera R."/>
            <person name="Culley D."/>
            <person name="Daum C."/>
            <person name="Ezra D."/>
            <person name="Gonzalez J."/>
            <person name="Henrissat B."/>
            <person name="Kuo A."/>
            <person name="Liang C."/>
            <person name="Lipzen A."/>
            <person name="Lutzoni F."/>
            <person name="Magnuson J."/>
            <person name="Mondo S."/>
            <person name="Nolan M."/>
            <person name="Ohm R."/>
            <person name="Pangilinan J."/>
            <person name="Park H.-J."/>
            <person name="Ramirez L."/>
            <person name="Alfaro M."/>
            <person name="Sun H."/>
            <person name="Tritt A."/>
            <person name="Yoshinaga Y."/>
            <person name="Zwiers L.-H."/>
            <person name="Turgeon B."/>
            <person name="Goodwin S."/>
            <person name="Spatafora J."/>
            <person name="Crous P."/>
            <person name="Grigoriev I."/>
        </authorList>
    </citation>
    <scope>NUCLEOTIDE SEQUENCE</scope>
    <source>
        <strain evidence="3">CBS 119687</strain>
    </source>
</reference>
<dbReference type="SUPFAM" id="SSF53254">
    <property type="entry name" value="Phosphoglycerate mutase-like"/>
    <property type="match status" value="1"/>
</dbReference>
<dbReference type="OrthoDB" id="496981at2759"/>
<dbReference type="EMBL" id="ML977498">
    <property type="protein sequence ID" value="KAF2133915.1"/>
    <property type="molecule type" value="Genomic_DNA"/>
</dbReference>
<keyword evidence="4" id="KW-1185">Reference proteome</keyword>
<dbReference type="Proteomes" id="UP000799771">
    <property type="component" value="Unassembled WGS sequence"/>
</dbReference>
<keyword evidence="2" id="KW-0812">Transmembrane</keyword>
<accession>A0A6A6ASE9</accession>
<dbReference type="AlphaFoldDB" id="A0A6A6ASE9"/>
<dbReference type="InterPro" id="IPR013078">
    <property type="entry name" value="His_Pase_superF_clade-1"/>
</dbReference>
<feature type="region of interest" description="Disordered" evidence="1">
    <location>
        <begin position="568"/>
        <end position="591"/>
    </location>
</feature>
<dbReference type="GO" id="GO:0016791">
    <property type="term" value="F:phosphatase activity"/>
    <property type="evidence" value="ECO:0007669"/>
    <property type="project" value="TreeGrafter"/>
</dbReference>
<dbReference type="GeneID" id="54406852"/>
<dbReference type="PANTHER" id="PTHR48100:SF24">
    <property type="entry name" value="PHOSPHOGLYCERATE MUTASE"/>
    <property type="match status" value="1"/>
</dbReference>
<gene>
    <name evidence="3" type="ORF">P153DRAFT_353141</name>
</gene>
<dbReference type="PANTHER" id="PTHR48100">
    <property type="entry name" value="BROAD-SPECIFICITY PHOSPHATASE YOR283W-RELATED"/>
    <property type="match status" value="1"/>
</dbReference>
<organism evidence="3 4">
    <name type="scientific">Dothidotthia symphoricarpi CBS 119687</name>
    <dbReference type="NCBI Taxonomy" id="1392245"/>
    <lineage>
        <taxon>Eukaryota</taxon>
        <taxon>Fungi</taxon>
        <taxon>Dikarya</taxon>
        <taxon>Ascomycota</taxon>
        <taxon>Pezizomycotina</taxon>
        <taxon>Dothideomycetes</taxon>
        <taxon>Pleosporomycetidae</taxon>
        <taxon>Pleosporales</taxon>
        <taxon>Dothidotthiaceae</taxon>
        <taxon>Dothidotthia</taxon>
    </lineage>
</organism>
<protein>
    <submittedName>
        <fullName evidence="3">Phosphoglycerate mutase-like protein</fullName>
    </submittedName>
</protein>
<dbReference type="Gene3D" id="3.40.50.1240">
    <property type="entry name" value="Phosphoglycerate mutase-like"/>
    <property type="match status" value="1"/>
</dbReference>
<proteinExistence type="predicted"/>
<evidence type="ECO:0000313" key="4">
    <source>
        <dbReference type="Proteomes" id="UP000799771"/>
    </source>
</evidence>
<dbReference type="CDD" id="cd07067">
    <property type="entry name" value="HP_PGM_like"/>
    <property type="match status" value="1"/>
</dbReference>
<dbReference type="Pfam" id="PF00300">
    <property type="entry name" value="His_Phos_1"/>
    <property type="match status" value="1"/>
</dbReference>
<evidence type="ECO:0000313" key="3">
    <source>
        <dbReference type="EMBL" id="KAF2133915.1"/>
    </source>
</evidence>
<name>A0A6A6ASE9_9PLEO</name>
<dbReference type="GO" id="GO:0005737">
    <property type="term" value="C:cytoplasm"/>
    <property type="evidence" value="ECO:0007669"/>
    <property type="project" value="TreeGrafter"/>
</dbReference>
<dbReference type="InterPro" id="IPR029033">
    <property type="entry name" value="His_PPase_superfam"/>
</dbReference>
<feature type="transmembrane region" description="Helical" evidence="2">
    <location>
        <begin position="463"/>
        <end position="486"/>
    </location>
</feature>